<comment type="caution">
    <text evidence="1">The sequence shown here is derived from an EMBL/GenBank/DDBJ whole genome shotgun (WGS) entry which is preliminary data.</text>
</comment>
<reference evidence="1 2" key="1">
    <citation type="submission" date="2016-03" db="EMBL/GenBank/DDBJ databases">
        <authorList>
            <person name="Ploux O."/>
        </authorList>
    </citation>
    <scope>NUCLEOTIDE SEQUENCE [LARGE SCALE GENOMIC DNA]</scope>
    <source>
        <strain evidence="1 2">R-45371</strain>
    </source>
</reference>
<evidence type="ECO:0000313" key="1">
    <source>
        <dbReference type="EMBL" id="OAI00373.1"/>
    </source>
</evidence>
<proteinExistence type="predicted"/>
<dbReference type="EMBL" id="LUUH01000077">
    <property type="protein sequence ID" value="OAI00373.1"/>
    <property type="molecule type" value="Genomic_DNA"/>
</dbReference>
<gene>
    <name evidence="1" type="ORF">A1353_01365</name>
</gene>
<dbReference type="AlphaFoldDB" id="A0A177M529"/>
<sequence length="412" mass="46528">MTDSKDDIDSEFERWFDVTAEVDQIWFRSYVDELAKYCEDPEDVRCEVWLMPQCKDRRVNFRSRSAWVEYVSNNWSDVEETILIQYDSAIRFALLNTRHCYVRLRLEGHEATEANKTFSTLQDRLSLRDSHPYAYKYRRSSLEFKVGQWNPKAFAAGINKIADLIGPNPHVQEAFVKSFKGDIEELTPFYDRQSFCEYIDRRANVFGEMVFQMRSRSVTVGIAVPSDHKKLRIRTSLPPEEVDKLIEAWPSELKLDQIKADDTGAFIGGSAPSVTENPWLKHGVPVLVAFITAASTAGLISLTKSVWPEYKISVASPLLENGKAKLLGPELVVDWYLQPDGGSLRGIDRNSIGSVRVIGPSGIVKEINSKSPVSIPLSSGDYILSIDVPDIAPVHIPLRVDSPTVQAGEFQH</sequence>
<accession>A0A177M529</accession>
<evidence type="ECO:0000313" key="2">
    <source>
        <dbReference type="Proteomes" id="UP000077763"/>
    </source>
</evidence>
<organism evidence="1 2">
    <name type="scientific">Methylomonas methanica</name>
    <dbReference type="NCBI Taxonomy" id="421"/>
    <lineage>
        <taxon>Bacteria</taxon>
        <taxon>Pseudomonadati</taxon>
        <taxon>Pseudomonadota</taxon>
        <taxon>Gammaproteobacteria</taxon>
        <taxon>Methylococcales</taxon>
        <taxon>Methylococcaceae</taxon>
        <taxon>Methylomonas</taxon>
    </lineage>
</organism>
<name>A0A177M529_METMH</name>
<dbReference type="RefSeq" id="WP_064037868.1">
    <property type="nucleotide sequence ID" value="NZ_LUUH01000077.1"/>
</dbReference>
<protein>
    <submittedName>
        <fullName evidence="1">Uncharacterized protein</fullName>
    </submittedName>
</protein>
<dbReference type="Proteomes" id="UP000077763">
    <property type="component" value="Unassembled WGS sequence"/>
</dbReference>